<evidence type="ECO:0000256" key="2">
    <source>
        <dbReference type="ARBA" id="ARBA00023033"/>
    </source>
</evidence>
<dbReference type="PRINTS" id="PR00420">
    <property type="entry name" value="RNGMNOXGNASE"/>
</dbReference>
<dbReference type="Pfam" id="PF01494">
    <property type="entry name" value="FAD_binding_3"/>
    <property type="match status" value="1"/>
</dbReference>
<evidence type="ECO:0000313" key="5">
    <source>
        <dbReference type="Proteomes" id="UP001500443"/>
    </source>
</evidence>
<organism evidence="4 5">
    <name type="scientific">Streptomyces synnematoformans</name>
    <dbReference type="NCBI Taxonomy" id="415721"/>
    <lineage>
        <taxon>Bacteria</taxon>
        <taxon>Bacillati</taxon>
        <taxon>Actinomycetota</taxon>
        <taxon>Actinomycetes</taxon>
        <taxon>Kitasatosporales</taxon>
        <taxon>Streptomycetaceae</taxon>
        <taxon>Streptomyces</taxon>
    </lineage>
</organism>
<dbReference type="Proteomes" id="UP001500443">
    <property type="component" value="Unassembled WGS sequence"/>
</dbReference>
<evidence type="ECO:0000259" key="3">
    <source>
        <dbReference type="Pfam" id="PF01494"/>
    </source>
</evidence>
<dbReference type="Gene3D" id="3.50.50.60">
    <property type="entry name" value="FAD/NAD(P)-binding domain"/>
    <property type="match status" value="1"/>
</dbReference>
<reference evidence="5" key="1">
    <citation type="journal article" date="2019" name="Int. J. Syst. Evol. Microbiol.">
        <title>The Global Catalogue of Microorganisms (GCM) 10K type strain sequencing project: providing services to taxonomists for standard genome sequencing and annotation.</title>
        <authorList>
            <consortium name="The Broad Institute Genomics Platform"/>
            <consortium name="The Broad Institute Genome Sequencing Center for Infectious Disease"/>
            <person name="Wu L."/>
            <person name="Ma J."/>
        </authorList>
    </citation>
    <scope>NUCLEOTIDE SEQUENCE [LARGE SCALE GENOMIC DNA]</scope>
    <source>
        <strain evidence="5">JCM 15481</strain>
    </source>
</reference>
<evidence type="ECO:0000256" key="1">
    <source>
        <dbReference type="ARBA" id="ARBA00023002"/>
    </source>
</evidence>
<sequence>MNVVIAGAGIGGLSLALELHRAGIPCRVLEAVPRIEPIGAGINLLPHAMRVLHDLGLEGRLGAAGVETKEAVFYNRFGQFVYREPLGRRAGYDHPQLSLHRGDVQLTLLAAVRERLGEDAVTLGRRVVAAEDAGDHVRVEVADAVTGAVAEERATVVVGCDGIHSALRAQLYPEEGEPRYSGVTMWRGVTPWEPFLSGGSMVRAGWLASGKMVIYPVREDVDGTGRQLVNWVAEVERPRSPRRDWTHAGQLEDFIDVYADWRFDWLDVPGLIRGAETILEYPMVDQDPLPRWTFGGVTLLGDAAHPMVPRGSNGAGQAVLDARALRVALQECDDPREALLRYEGERLPATTSVVETNRTRPPDTILKVVYERTGDRPFARVEDVISTEEMAGISESYRKVAAYDKERVNRTA</sequence>
<dbReference type="SUPFAM" id="SSF51905">
    <property type="entry name" value="FAD/NAD(P)-binding domain"/>
    <property type="match status" value="1"/>
</dbReference>
<name>A0ABP5K8H7_9ACTN</name>
<dbReference type="RefSeq" id="WP_344290686.1">
    <property type="nucleotide sequence ID" value="NZ_BAAAPF010000095.1"/>
</dbReference>
<dbReference type="InterPro" id="IPR050493">
    <property type="entry name" value="FAD-dep_Monooxygenase_BioMet"/>
</dbReference>
<dbReference type="NCBIfam" id="NF005720">
    <property type="entry name" value="PRK07538.1"/>
    <property type="match status" value="1"/>
</dbReference>
<feature type="domain" description="FAD-binding" evidence="3">
    <location>
        <begin position="2"/>
        <end position="355"/>
    </location>
</feature>
<dbReference type="EMBL" id="BAAAPF010000095">
    <property type="protein sequence ID" value="GAA2126297.1"/>
    <property type="molecule type" value="Genomic_DNA"/>
</dbReference>
<protein>
    <submittedName>
        <fullName evidence="4">Flavin-dependent oxidoreductase</fullName>
    </submittedName>
</protein>
<dbReference type="PANTHER" id="PTHR13789:SF268">
    <property type="entry name" value="5-METHYLPHENAZINE-1-CARBOXYLATE 1-MONOOXYGENASE"/>
    <property type="match status" value="1"/>
</dbReference>
<gene>
    <name evidence="4" type="ORF">GCM10009802_32110</name>
</gene>
<dbReference type="InterPro" id="IPR036188">
    <property type="entry name" value="FAD/NAD-bd_sf"/>
</dbReference>
<comment type="caution">
    <text evidence="4">The sequence shown here is derived from an EMBL/GenBank/DDBJ whole genome shotgun (WGS) entry which is preliminary data.</text>
</comment>
<evidence type="ECO:0000313" key="4">
    <source>
        <dbReference type="EMBL" id="GAA2126297.1"/>
    </source>
</evidence>
<dbReference type="SUPFAM" id="SSF54373">
    <property type="entry name" value="FAD-linked reductases, C-terminal domain"/>
    <property type="match status" value="1"/>
</dbReference>
<dbReference type="InterPro" id="IPR002938">
    <property type="entry name" value="FAD-bd"/>
</dbReference>
<accession>A0ABP5K8H7</accession>
<proteinExistence type="predicted"/>
<keyword evidence="1" id="KW-0560">Oxidoreductase</keyword>
<dbReference type="Gene3D" id="3.30.9.30">
    <property type="match status" value="1"/>
</dbReference>
<keyword evidence="2" id="KW-0503">Monooxygenase</keyword>
<keyword evidence="5" id="KW-1185">Reference proteome</keyword>
<dbReference type="PANTHER" id="PTHR13789">
    <property type="entry name" value="MONOOXYGENASE"/>
    <property type="match status" value="1"/>
</dbReference>